<feature type="domain" description="Cyclic nucleotide-binding" evidence="1">
    <location>
        <begin position="30"/>
        <end position="111"/>
    </location>
</feature>
<dbReference type="Pfam" id="PF00027">
    <property type="entry name" value="cNMP_binding"/>
    <property type="match status" value="1"/>
</dbReference>
<dbReference type="InterPro" id="IPR018490">
    <property type="entry name" value="cNMP-bd_dom_sf"/>
</dbReference>
<accession>A0A0J1H9J3</accession>
<dbReference type="InterPro" id="IPR000595">
    <property type="entry name" value="cNMP-bd_dom"/>
</dbReference>
<dbReference type="RefSeq" id="WP_047886247.1">
    <property type="nucleotide sequence ID" value="NZ_LDOU01000015.1"/>
</dbReference>
<dbReference type="Proteomes" id="UP000035909">
    <property type="component" value="Unassembled WGS sequence"/>
</dbReference>
<name>A0A0J1H9J3_9GAMM</name>
<organism evidence="2 3">
    <name type="scientific">Photobacterium ganghwense</name>
    <dbReference type="NCBI Taxonomy" id="320778"/>
    <lineage>
        <taxon>Bacteria</taxon>
        <taxon>Pseudomonadati</taxon>
        <taxon>Pseudomonadota</taxon>
        <taxon>Gammaproteobacteria</taxon>
        <taxon>Vibrionales</taxon>
        <taxon>Vibrionaceae</taxon>
        <taxon>Photobacterium</taxon>
    </lineage>
</organism>
<reference evidence="2 3" key="1">
    <citation type="submission" date="2015-05" db="EMBL/GenBank/DDBJ databases">
        <title>Photobacterium galathea sp. nov.</title>
        <authorList>
            <person name="Machado H."/>
            <person name="Gram L."/>
        </authorList>
    </citation>
    <scope>NUCLEOTIDE SEQUENCE [LARGE SCALE GENOMIC DNA]</scope>
    <source>
        <strain evidence="2 3">DSM 22954</strain>
    </source>
</reference>
<evidence type="ECO:0000313" key="2">
    <source>
        <dbReference type="EMBL" id="KLV08359.1"/>
    </source>
</evidence>
<evidence type="ECO:0000313" key="3">
    <source>
        <dbReference type="Proteomes" id="UP000035909"/>
    </source>
</evidence>
<dbReference type="OrthoDB" id="9798104at2"/>
<dbReference type="CDD" id="cd00038">
    <property type="entry name" value="CAP_ED"/>
    <property type="match status" value="1"/>
</dbReference>
<proteinExistence type="predicted"/>
<gene>
    <name evidence="2" type="ORF">ABT57_16410</name>
</gene>
<keyword evidence="3" id="KW-1185">Reference proteome</keyword>
<dbReference type="InterPro" id="IPR014710">
    <property type="entry name" value="RmlC-like_jellyroll"/>
</dbReference>
<dbReference type="AlphaFoldDB" id="A0A0J1H9J3"/>
<dbReference type="PATRIC" id="fig|320778.3.peg.3570"/>
<sequence>MFDAFQQKLQQYDFTRQEIEQLTQSAKLIELPTRHMLLHQGEVAKEIFFLLEGICHAAYLTDKGKEFSKQFYWENDWIIGFESLVNQQPSPYQLESLTQCSILSLPIETLITWREQKHSIYLKLLETQLMYKENKERFMLLYTPEERYELFCQHYPNLRKRLNDYQIAAYLGITSISLSRIKKRNQS</sequence>
<dbReference type="SUPFAM" id="SSF51206">
    <property type="entry name" value="cAMP-binding domain-like"/>
    <property type="match status" value="1"/>
</dbReference>
<dbReference type="STRING" id="320778.ABT57_16410"/>
<protein>
    <submittedName>
        <fullName evidence="2">Crp/Fnr family transcriptional regulator</fullName>
    </submittedName>
</protein>
<dbReference type="EMBL" id="LDOU01000015">
    <property type="protein sequence ID" value="KLV08359.1"/>
    <property type="molecule type" value="Genomic_DNA"/>
</dbReference>
<evidence type="ECO:0000259" key="1">
    <source>
        <dbReference type="Pfam" id="PF00027"/>
    </source>
</evidence>
<dbReference type="Gene3D" id="2.60.120.10">
    <property type="entry name" value="Jelly Rolls"/>
    <property type="match status" value="1"/>
</dbReference>
<comment type="caution">
    <text evidence="2">The sequence shown here is derived from an EMBL/GenBank/DDBJ whole genome shotgun (WGS) entry which is preliminary data.</text>
</comment>